<dbReference type="InterPro" id="IPR043519">
    <property type="entry name" value="NT_sf"/>
</dbReference>
<dbReference type="GO" id="GO:0005524">
    <property type="term" value="F:ATP binding"/>
    <property type="evidence" value="ECO:0007669"/>
    <property type="project" value="UniProtKB-UniRule"/>
</dbReference>
<comment type="subcellular location">
    <subcellularLocation>
        <location evidence="6">Cytoplasm</location>
    </subcellularLocation>
</comment>
<dbReference type="Pfam" id="PF01121">
    <property type="entry name" value="CoaE"/>
    <property type="match status" value="1"/>
</dbReference>
<dbReference type="UniPathway" id="UPA00241">
    <property type="reaction ID" value="UER00356"/>
</dbReference>
<dbReference type="EMBL" id="JACHMM010000001">
    <property type="protein sequence ID" value="MBB5789629.1"/>
    <property type="molecule type" value="Genomic_DNA"/>
</dbReference>
<evidence type="ECO:0000256" key="2">
    <source>
        <dbReference type="ARBA" id="ARBA00011058"/>
    </source>
</evidence>
<dbReference type="CDD" id="cd02022">
    <property type="entry name" value="DPCK"/>
    <property type="match status" value="1"/>
</dbReference>
<dbReference type="PANTHER" id="PTHR10695">
    <property type="entry name" value="DEPHOSPHO-COA KINASE-RELATED"/>
    <property type="match status" value="1"/>
</dbReference>
<dbReference type="GO" id="GO:0015937">
    <property type="term" value="P:coenzyme A biosynthetic process"/>
    <property type="evidence" value="ECO:0007669"/>
    <property type="project" value="UniProtKB-UniRule"/>
</dbReference>
<proteinExistence type="inferred from homology"/>
<dbReference type="NCBIfam" id="TIGR00152">
    <property type="entry name" value="dephospho-CoA kinase"/>
    <property type="match status" value="1"/>
</dbReference>
<keyword evidence="6" id="KW-0173">Coenzyme A biosynthesis</keyword>
<evidence type="ECO:0000256" key="1">
    <source>
        <dbReference type="ARBA" id="ARBA00008826"/>
    </source>
</evidence>
<gene>
    <name evidence="6" type="primary">coaE</name>
    <name evidence="8" type="ORF">HD601_004204</name>
</gene>
<dbReference type="InterPro" id="IPR027417">
    <property type="entry name" value="P-loop_NTPase"/>
</dbReference>
<comment type="pathway">
    <text evidence="6">Cofactor biosynthesis; coenzyme A biosynthesis; CoA from (R)-pantothenate: step 5/5.</text>
</comment>
<dbReference type="GO" id="GO:0005737">
    <property type="term" value="C:cytoplasm"/>
    <property type="evidence" value="ECO:0007669"/>
    <property type="project" value="UniProtKB-SubCell"/>
</dbReference>
<dbReference type="EC" id="2.7.1.24" evidence="6 7"/>
<protein>
    <recommendedName>
        <fullName evidence="6 7">Dephospho-CoA kinase</fullName>
        <ecNumber evidence="6 7">2.7.1.24</ecNumber>
    </recommendedName>
    <alternativeName>
        <fullName evidence="6">Dephosphocoenzyme A kinase</fullName>
    </alternativeName>
</protein>
<keyword evidence="5 6" id="KW-0067">ATP-binding</keyword>
<dbReference type="SUPFAM" id="SSF81301">
    <property type="entry name" value="Nucleotidyltransferase"/>
    <property type="match status" value="1"/>
</dbReference>
<keyword evidence="6 8" id="KW-0808">Transferase</keyword>
<evidence type="ECO:0000256" key="7">
    <source>
        <dbReference type="NCBIfam" id="TIGR00152"/>
    </source>
</evidence>
<dbReference type="NCBIfam" id="NF002879">
    <property type="entry name" value="PRK03333.1"/>
    <property type="match status" value="1"/>
</dbReference>
<keyword evidence="6 8" id="KW-0418">Kinase</keyword>
<comment type="caution">
    <text evidence="8">The sequence shown here is derived from an EMBL/GenBank/DDBJ whole genome shotgun (WGS) entry which is preliminary data.</text>
</comment>
<dbReference type="Pfam" id="PF04229">
    <property type="entry name" value="GrpB"/>
    <property type="match status" value="1"/>
</dbReference>
<comment type="similarity">
    <text evidence="2">In the C-terminal section; belongs to the UPF0157 (GrpB) family.</text>
</comment>
<sequence length="394" mass="42625">MLRVGLTGGIGAGKSVVARRLAERGATVIDADLLAREVVEPGTPGLAAVAAEFGPEVLTPDGALDRPALGKVVFGDEDRRRALNAIVHPLVGRRRQELVAAAGPDAVVVEDIPLLVENGYETGFPLVVVVHAPEDERLRRLVDDRGMTPADALARIRAQATDEQRRAAADVWIDNSGALVDTEAAVDALWTERLAPFEAHLRAGTRAPRPPHAVIADPDPAWAEQARRLLDRIRRLAGDRLIRADHHGSTSVPGLPAKDVVDVQLVVADLETAGSLAGGLAEAGLVRLPDRWWDVDRDGVERDKALACNADPGRAVNCHVRPVTSPTWRDALLLRDWLRAHPDAVAEYAALKRDLAAQPHDTIDQYAERKTPWINAALARADAWAERTAWHPSE</sequence>
<dbReference type="InterPro" id="IPR001977">
    <property type="entry name" value="Depp_CoAkinase"/>
</dbReference>
<evidence type="ECO:0000256" key="5">
    <source>
        <dbReference type="ARBA" id="ARBA00022840"/>
    </source>
</evidence>
<dbReference type="InterPro" id="IPR007344">
    <property type="entry name" value="GrpB/CoaE"/>
</dbReference>
<comment type="function">
    <text evidence="6">Catalyzes the phosphorylation of the 3'-hydroxyl group of dephosphocoenzyme A to form coenzyme A.</text>
</comment>
<evidence type="ECO:0000256" key="4">
    <source>
        <dbReference type="ARBA" id="ARBA00022741"/>
    </source>
</evidence>
<accession>A0A7W9LMW7</accession>
<keyword evidence="3 6" id="KW-0963">Cytoplasm</keyword>
<organism evidence="8 9">
    <name type="scientific">Jiangella mangrovi</name>
    <dbReference type="NCBI Taxonomy" id="1524084"/>
    <lineage>
        <taxon>Bacteria</taxon>
        <taxon>Bacillati</taxon>
        <taxon>Actinomycetota</taxon>
        <taxon>Actinomycetes</taxon>
        <taxon>Jiangellales</taxon>
        <taxon>Jiangellaceae</taxon>
        <taxon>Jiangella</taxon>
    </lineage>
</organism>
<evidence type="ECO:0000256" key="3">
    <source>
        <dbReference type="ARBA" id="ARBA00022490"/>
    </source>
</evidence>
<comment type="catalytic activity">
    <reaction evidence="6">
        <text>3'-dephospho-CoA + ATP = ADP + CoA + H(+)</text>
        <dbReference type="Rhea" id="RHEA:18245"/>
        <dbReference type="ChEBI" id="CHEBI:15378"/>
        <dbReference type="ChEBI" id="CHEBI:30616"/>
        <dbReference type="ChEBI" id="CHEBI:57287"/>
        <dbReference type="ChEBI" id="CHEBI:57328"/>
        <dbReference type="ChEBI" id="CHEBI:456216"/>
        <dbReference type="EC" id="2.7.1.24"/>
    </reaction>
</comment>
<dbReference type="GO" id="GO:0004140">
    <property type="term" value="F:dephospho-CoA kinase activity"/>
    <property type="evidence" value="ECO:0007669"/>
    <property type="project" value="UniProtKB-UniRule"/>
</dbReference>
<feature type="binding site" evidence="6">
    <location>
        <begin position="11"/>
        <end position="16"/>
    </location>
    <ligand>
        <name>ATP</name>
        <dbReference type="ChEBI" id="CHEBI:30616"/>
    </ligand>
</feature>
<dbReference type="Gene3D" id="3.40.50.300">
    <property type="entry name" value="P-loop containing nucleotide triphosphate hydrolases"/>
    <property type="match status" value="1"/>
</dbReference>
<dbReference type="AlphaFoldDB" id="A0A7W9LMW7"/>
<dbReference type="RefSeq" id="WP_184825124.1">
    <property type="nucleotide sequence ID" value="NZ_JACHMM010000001.1"/>
</dbReference>
<keyword evidence="9" id="KW-1185">Reference proteome</keyword>
<comment type="similarity">
    <text evidence="6">Belongs to the CoaE family.</text>
</comment>
<dbReference type="Gene3D" id="3.30.460.10">
    <property type="entry name" value="Beta Polymerase, domain 2"/>
    <property type="match status" value="1"/>
</dbReference>
<reference evidence="8 9" key="1">
    <citation type="submission" date="2020-08" db="EMBL/GenBank/DDBJ databases">
        <title>Sequencing the genomes of 1000 actinobacteria strains.</title>
        <authorList>
            <person name="Klenk H.-P."/>
        </authorList>
    </citation>
    <scope>NUCLEOTIDE SEQUENCE [LARGE SCALE GENOMIC DNA]</scope>
    <source>
        <strain evidence="8 9">DSM 102122</strain>
    </source>
</reference>
<dbReference type="PROSITE" id="PS51219">
    <property type="entry name" value="DPCK"/>
    <property type="match status" value="1"/>
</dbReference>
<evidence type="ECO:0000313" key="9">
    <source>
        <dbReference type="Proteomes" id="UP000542813"/>
    </source>
</evidence>
<dbReference type="Proteomes" id="UP000542813">
    <property type="component" value="Unassembled WGS sequence"/>
</dbReference>
<evidence type="ECO:0000256" key="6">
    <source>
        <dbReference type="HAMAP-Rule" id="MF_00376"/>
    </source>
</evidence>
<comment type="similarity">
    <text evidence="1">In the N-terminal section; belongs to the CoaE family.</text>
</comment>
<evidence type="ECO:0000313" key="8">
    <source>
        <dbReference type="EMBL" id="MBB5789629.1"/>
    </source>
</evidence>
<dbReference type="PANTHER" id="PTHR10695:SF46">
    <property type="entry name" value="BIFUNCTIONAL COENZYME A SYNTHASE-RELATED"/>
    <property type="match status" value="1"/>
</dbReference>
<keyword evidence="4 6" id="KW-0547">Nucleotide-binding</keyword>
<dbReference type="SUPFAM" id="SSF52540">
    <property type="entry name" value="P-loop containing nucleoside triphosphate hydrolases"/>
    <property type="match status" value="1"/>
</dbReference>
<name>A0A7W9LMW7_9ACTN</name>
<dbReference type="HAMAP" id="MF_00376">
    <property type="entry name" value="Dephospho_CoA_kinase"/>
    <property type="match status" value="1"/>
</dbReference>